<dbReference type="GO" id="GO:0003677">
    <property type="term" value="F:DNA binding"/>
    <property type="evidence" value="ECO:0007669"/>
    <property type="project" value="TreeGrafter"/>
</dbReference>
<name>A0AAD9ZMP2_9ROSI</name>
<dbReference type="PANTHER" id="PTHR10629:SF42">
    <property type="entry name" value="DNA (CYTOSINE-5)-METHYLTRANSFERASE CMT1-RELATED"/>
    <property type="match status" value="1"/>
</dbReference>
<dbReference type="AlphaFoldDB" id="A0AAD9ZMP2"/>
<dbReference type="PANTHER" id="PTHR10629">
    <property type="entry name" value="CYTOSINE-SPECIFIC METHYLTRANSFERASE"/>
    <property type="match status" value="1"/>
</dbReference>
<dbReference type="InterPro" id="IPR050390">
    <property type="entry name" value="C5-Methyltransferase"/>
</dbReference>
<proteinExistence type="predicted"/>
<protein>
    <submittedName>
        <fullName evidence="1">Uncharacterized protein</fullName>
    </submittedName>
</protein>
<keyword evidence="2" id="KW-1185">Reference proteome</keyword>
<dbReference type="GO" id="GO:0005634">
    <property type="term" value="C:nucleus"/>
    <property type="evidence" value="ECO:0007669"/>
    <property type="project" value="TreeGrafter"/>
</dbReference>
<dbReference type="Gene3D" id="3.90.120.10">
    <property type="entry name" value="DNA Methylase, subunit A, domain 2"/>
    <property type="match status" value="1"/>
</dbReference>
<gene>
    <name evidence="1" type="ORF">Dsin_032098</name>
</gene>
<dbReference type="GO" id="GO:0044027">
    <property type="term" value="P:negative regulation of gene expression via chromosomal CpG island methylation"/>
    <property type="evidence" value="ECO:0007669"/>
    <property type="project" value="TreeGrafter"/>
</dbReference>
<sequence length="121" mass="14024">MMIKMMKGLINSNTYRVSKFIRLKRNNIVSLSTAQIALHPQLLYDHRLLKINVYDFKRAYYIPKKKGVNFRDLAGVLASDDNKVKWDPLVKKLLMQSRKPLVANYAMTIVRGTSPKPFGRL</sequence>
<dbReference type="EMBL" id="JANJYJ010000010">
    <property type="protein sequence ID" value="KAK3184812.1"/>
    <property type="molecule type" value="Genomic_DNA"/>
</dbReference>
<comment type="caution">
    <text evidence="1">The sequence shown here is derived from an EMBL/GenBank/DDBJ whole genome shotgun (WGS) entry which is preliminary data.</text>
</comment>
<evidence type="ECO:0000313" key="2">
    <source>
        <dbReference type="Proteomes" id="UP001281410"/>
    </source>
</evidence>
<organism evidence="1 2">
    <name type="scientific">Dipteronia sinensis</name>
    <dbReference type="NCBI Taxonomy" id="43782"/>
    <lineage>
        <taxon>Eukaryota</taxon>
        <taxon>Viridiplantae</taxon>
        <taxon>Streptophyta</taxon>
        <taxon>Embryophyta</taxon>
        <taxon>Tracheophyta</taxon>
        <taxon>Spermatophyta</taxon>
        <taxon>Magnoliopsida</taxon>
        <taxon>eudicotyledons</taxon>
        <taxon>Gunneridae</taxon>
        <taxon>Pentapetalae</taxon>
        <taxon>rosids</taxon>
        <taxon>malvids</taxon>
        <taxon>Sapindales</taxon>
        <taxon>Sapindaceae</taxon>
        <taxon>Hippocastanoideae</taxon>
        <taxon>Acereae</taxon>
        <taxon>Dipteronia</taxon>
    </lineage>
</organism>
<accession>A0AAD9ZMP2</accession>
<evidence type="ECO:0000313" key="1">
    <source>
        <dbReference type="EMBL" id="KAK3184812.1"/>
    </source>
</evidence>
<dbReference type="Proteomes" id="UP001281410">
    <property type="component" value="Unassembled WGS sequence"/>
</dbReference>
<reference evidence="1" key="1">
    <citation type="journal article" date="2023" name="Plant J.">
        <title>Genome sequences and population genomics provide insights into the demographic history, inbreeding, and mutation load of two 'living fossil' tree species of Dipteronia.</title>
        <authorList>
            <person name="Feng Y."/>
            <person name="Comes H.P."/>
            <person name="Chen J."/>
            <person name="Zhu S."/>
            <person name="Lu R."/>
            <person name="Zhang X."/>
            <person name="Li P."/>
            <person name="Qiu J."/>
            <person name="Olsen K.M."/>
            <person name="Qiu Y."/>
        </authorList>
    </citation>
    <scope>NUCLEOTIDE SEQUENCE</scope>
    <source>
        <strain evidence="1">NBL</strain>
    </source>
</reference>
<dbReference type="GO" id="GO:0003886">
    <property type="term" value="F:DNA (cytosine-5-)-methyltransferase activity"/>
    <property type="evidence" value="ECO:0007669"/>
    <property type="project" value="TreeGrafter"/>
</dbReference>